<dbReference type="AlphaFoldDB" id="A0A4R9KEG9"/>
<dbReference type="Proteomes" id="UP000297762">
    <property type="component" value="Unassembled WGS sequence"/>
</dbReference>
<dbReference type="OrthoDB" id="335961at2"/>
<protein>
    <submittedName>
        <fullName evidence="1">Uncharacterized protein</fullName>
    </submittedName>
</protein>
<reference evidence="1" key="1">
    <citation type="journal article" date="2019" name="PLoS Negl. Trop. Dis.">
        <title>Revisiting the worldwide diversity of Leptospira species in the environment.</title>
        <authorList>
            <person name="Vincent A.T."/>
            <person name="Schiettekatte O."/>
            <person name="Bourhy P."/>
            <person name="Veyrier F.J."/>
            <person name="Picardeau M."/>
        </authorList>
    </citation>
    <scope>NUCLEOTIDE SEQUENCE [LARGE SCALE GENOMIC DNA]</scope>
    <source>
        <strain evidence="1">201702455</strain>
    </source>
</reference>
<organism evidence="1 2">
    <name type="scientific">Leptospira sarikeiensis</name>
    <dbReference type="NCBI Taxonomy" id="2484943"/>
    <lineage>
        <taxon>Bacteria</taxon>
        <taxon>Pseudomonadati</taxon>
        <taxon>Spirochaetota</taxon>
        <taxon>Spirochaetia</taxon>
        <taxon>Leptospirales</taxon>
        <taxon>Leptospiraceae</taxon>
        <taxon>Leptospira</taxon>
    </lineage>
</organism>
<keyword evidence="2" id="KW-1185">Reference proteome</keyword>
<dbReference type="EMBL" id="RQGF01000012">
    <property type="protein sequence ID" value="TGL63582.1"/>
    <property type="molecule type" value="Genomic_DNA"/>
</dbReference>
<accession>A0A4R9KEG9</accession>
<comment type="caution">
    <text evidence="1">The sequence shown here is derived from an EMBL/GenBank/DDBJ whole genome shotgun (WGS) entry which is preliminary data.</text>
</comment>
<name>A0A4R9KEG9_9LEPT</name>
<evidence type="ECO:0000313" key="1">
    <source>
        <dbReference type="EMBL" id="TGL63582.1"/>
    </source>
</evidence>
<dbReference type="RefSeq" id="WP_135648663.1">
    <property type="nucleotide sequence ID" value="NZ_RQGF01000012.1"/>
</dbReference>
<evidence type="ECO:0000313" key="2">
    <source>
        <dbReference type="Proteomes" id="UP000297762"/>
    </source>
</evidence>
<proteinExistence type="predicted"/>
<sequence>MEIFVNEQKLESVIENEKNLGEVFDAVRRWVENNGKFLLSCVVDGEEFAQSTMRDSSIAKASKMEFFVGEELDILISSLHELDSYVDKVGTTLLGRDSLTEKESKELTDGIEWIESLLQSAGKLLKLKYDQIKPMGTGNTVSDILAALHQNSSKLEGTTAIEEFLEYLRDLKLFVMDLVARASVLDLELPTLREILDTFIKAVPALKESFVKVNESYQAGKDEVATHLLTQSVSQINVLLTSFITLRQKLPGMDFSKIIVSEKTFEEKTNDLNDTLASVALALEEKDIIRAGDIIEYEIPAVLDELLPFLEKVKEQADSLAVES</sequence>
<gene>
    <name evidence="1" type="ORF">EHQ64_06425</name>
</gene>